<dbReference type="InterPro" id="IPR036259">
    <property type="entry name" value="MFS_trans_sf"/>
</dbReference>
<dbReference type="InterPro" id="IPR020846">
    <property type="entry name" value="MFS_dom"/>
</dbReference>
<accession>A0A6G1FR77</accession>
<keyword evidence="4" id="KW-0472">Membrane</keyword>
<dbReference type="CDD" id="cd17352">
    <property type="entry name" value="MFS_MCT_SLC16"/>
    <property type="match status" value="1"/>
</dbReference>
<keyword evidence="7" id="KW-1185">Reference proteome</keyword>
<dbReference type="OrthoDB" id="410267at2759"/>
<dbReference type="PANTHER" id="PTHR11360:SF177">
    <property type="entry name" value="RIBOFLAVIN TRANSPORTER MCH5"/>
    <property type="match status" value="1"/>
</dbReference>
<evidence type="ECO:0000313" key="7">
    <source>
        <dbReference type="Proteomes" id="UP000504638"/>
    </source>
</evidence>
<evidence type="ECO:0000259" key="5">
    <source>
        <dbReference type="PROSITE" id="PS50850"/>
    </source>
</evidence>
<comment type="similarity">
    <text evidence="2">Belongs to the major facilitator superfamily. Monocarboxylate porter (TC 2.A.1.13) family.</text>
</comment>
<feature type="transmembrane region" description="Helical" evidence="4">
    <location>
        <begin position="396"/>
        <end position="418"/>
    </location>
</feature>
<organism evidence="6">
    <name type="scientific">Eremomyces bilateralis CBS 781.70</name>
    <dbReference type="NCBI Taxonomy" id="1392243"/>
    <lineage>
        <taxon>Eukaryota</taxon>
        <taxon>Fungi</taxon>
        <taxon>Dikarya</taxon>
        <taxon>Ascomycota</taxon>
        <taxon>Pezizomycotina</taxon>
        <taxon>Dothideomycetes</taxon>
        <taxon>Dothideomycetes incertae sedis</taxon>
        <taxon>Eremomycetales</taxon>
        <taxon>Eremomycetaceae</taxon>
        <taxon>Eremomyces</taxon>
    </lineage>
</organism>
<protein>
    <submittedName>
        <fullName evidence="6 8">MFS general substrate transporter</fullName>
    </submittedName>
</protein>
<dbReference type="Proteomes" id="UP000504638">
    <property type="component" value="Unplaced"/>
</dbReference>
<evidence type="ECO:0000313" key="8">
    <source>
        <dbReference type="RefSeq" id="XP_033529851.1"/>
    </source>
</evidence>
<evidence type="ECO:0000256" key="2">
    <source>
        <dbReference type="ARBA" id="ARBA00006727"/>
    </source>
</evidence>
<feature type="transmembrane region" description="Helical" evidence="4">
    <location>
        <begin position="178"/>
        <end position="199"/>
    </location>
</feature>
<name>A0A6G1FR77_9PEZI</name>
<feature type="region of interest" description="Disordered" evidence="3">
    <location>
        <begin position="1"/>
        <end position="41"/>
    </location>
</feature>
<dbReference type="AlphaFoldDB" id="A0A6G1FR77"/>
<dbReference type="InterPro" id="IPR050327">
    <property type="entry name" value="Proton-linked_MCT"/>
</dbReference>
<feature type="transmembrane region" description="Helical" evidence="4">
    <location>
        <begin position="243"/>
        <end position="263"/>
    </location>
</feature>
<feature type="transmembrane region" description="Helical" evidence="4">
    <location>
        <begin position="154"/>
        <end position="172"/>
    </location>
</feature>
<feature type="transmembrane region" description="Helical" evidence="4">
    <location>
        <begin position="353"/>
        <end position="376"/>
    </location>
</feature>
<dbReference type="InterPro" id="IPR011701">
    <property type="entry name" value="MFS"/>
</dbReference>
<evidence type="ECO:0000256" key="1">
    <source>
        <dbReference type="ARBA" id="ARBA00004141"/>
    </source>
</evidence>
<evidence type="ECO:0000313" key="6">
    <source>
        <dbReference type="EMBL" id="KAF1808220.1"/>
    </source>
</evidence>
<proteinExistence type="inferred from homology"/>
<dbReference type="EMBL" id="ML975188">
    <property type="protein sequence ID" value="KAF1808220.1"/>
    <property type="molecule type" value="Genomic_DNA"/>
</dbReference>
<reference evidence="8" key="2">
    <citation type="submission" date="2020-04" db="EMBL/GenBank/DDBJ databases">
        <authorList>
            <consortium name="NCBI Genome Project"/>
        </authorList>
    </citation>
    <scope>NUCLEOTIDE SEQUENCE</scope>
    <source>
        <strain evidence="8">CBS 781.70</strain>
    </source>
</reference>
<feature type="domain" description="Major facilitator superfamily (MFS) profile" evidence="5">
    <location>
        <begin position="86"/>
        <end position="486"/>
    </location>
</feature>
<dbReference type="Pfam" id="PF07690">
    <property type="entry name" value="MFS_1"/>
    <property type="match status" value="1"/>
</dbReference>
<feature type="transmembrane region" description="Helical" evidence="4">
    <location>
        <begin position="124"/>
        <end position="147"/>
    </location>
</feature>
<feature type="compositionally biased region" description="Polar residues" evidence="3">
    <location>
        <begin position="15"/>
        <end position="24"/>
    </location>
</feature>
<evidence type="ECO:0000256" key="4">
    <source>
        <dbReference type="SAM" id="Phobius"/>
    </source>
</evidence>
<gene>
    <name evidence="6 8" type="ORF">P152DRAFT_462794</name>
</gene>
<feature type="transmembrane region" description="Helical" evidence="4">
    <location>
        <begin position="211"/>
        <end position="231"/>
    </location>
</feature>
<dbReference type="PANTHER" id="PTHR11360">
    <property type="entry name" value="MONOCARBOXYLATE TRANSPORTER"/>
    <property type="match status" value="1"/>
</dbReference>
<keyword evidence="4" id="KW-1133">Transmembrane helix</keyword>
<dbReference type="GeneID" id="54420985"/>
<evidence type="ECO:0000256" key="3">
    <source>
        <dbReference type="SAM" id="MobiDB-lite"/>
    </source>
</evidence>
<reference evidence="8" key="3">
    <citation type="submission" date="2025-04" db="UniProtKB">
        <authorList>
            <consortium name="RefSeq"/>
        </authorList>
    </citation>
    <scope>IDENTIFICATION</scope>
    <source>
        <strain evidence="8">CBS 781.70</strain>
    </source>
</reference>
<keyword evidence="4" id="KW-0812">Transmembrane</keyword>
<dbReference type="GO" id="GO:0022857">
    <property type="term" value="F:transmembrane transporter activity"/>
    <property type="evidence" value="ECO:0007669"/>
    <property type="project" value="InterPro"/>
</dbReference>
<feature type="transmembrane region" description="Helical" evidence="4">
    <location>
        <begin position="430"/>
        <end position="453"/>
    </location>
</feature>
<dbReference type="PROSITE" id="PS50850">
    <property type="entry name" value="MFS"/>
    <property type="match status" value="1"/>
</dbReference>
<dbReference type="GO" id="GO:0016020">
    <property type="term" value="C:membrane"/>
    <property type="evidence" value="ECO:0007669"/>
    <property type="project" value="UniProtKB-SubCell"/>
</dbReference>
<dbReference type="SUPFAM" id="SSF103473">
    <property type="entry name" value="MFS general substrate transporter"/>
    <property type="match status" value="1"/>
</dbReference>
<sequence length="494" mass="52855">MKEDDKGSKPGLHYTQDSEITIRTTRTEGSDPETCPVGDPEKCIHTDNHDGLSELQPVPSRIESYAPGSTFREDVDYPEGGLQGWLVVFGAFAGMMAAFGILNTAGIFQAYFAEHQLQGYDESTLGWIFSIAFFLAFFCGIQIGPIFDAHGPRLLILGGSIMLLAAVVLLSFCAEYYQFVLVFGVMGGIGTSLVFTPAISAISHFFCEKRGGATGLAATGGAIGGIIFPLMLQSLIPKVGFAWATRCVALIYLVLCIISNIFIRSRLPPDPNQSVWPDFKIFRDPSFALVTAAVFCMEWGLFIPVTYLTSFAMSSGALSEGSGYDLIAILNAGSVLGRWLPGVFADKIGRFNAMIITLALCALTTIALWLPASLLAPPDSGEQGMEISVSGLKAIVIIYGFLFGFASGSNISLTPVCVGQLCRTEEYGRYYATCYTVVSLASLTGVPIAGALISACDGGYWGVVGFTGAVYVVSVILMVMAKGKKVGWNFTTKF</sequence>
<feature type="transmembrane region" description="Helical" evidence="4">
    <location>
        <begin position="323"/>
        <end position="341"/>
    </location>
</feature>
<reference evidence="6 8" key="1">
    <citation type="submission" date="2020-01" db="EMBL/GenBank/DDBJ databases">
        <authorList>
            <consortium name="DOE Joint Genome Institute"/>
            <person name="Haridas S."/>
            <person name="Albert R."/>
            <person name="Binder M."/>
            <person name="Bloem J."/>
            <person name="Labutti K."/>
            <person name="Salamov A."/>
            <person name="Andreopoulos B."/>
            <person name="Baker S.E."/>
            <person name="Barry K."/>
            <person name="Bills G."/>
            <person name="Bluhm B.H."/>
            <person name="Cannon C."/>
            <person name="Castanera R."/>
            <person name="Culley D.E."/>
            <person name="Daum C."/>
            <person name="Ezra D."/>
            <person name="Gonzalez J.B."/>
            <person name="Henrissat B."/>
            <person name="Kuo A."/>
            <person name="Liang C."/>
            <person name="Lipzen A."/>
            <person name="Lutzoni F."/>
            <person name="Magnuson J."/>
            <person name="Mondo S."/>
            <person name="Nolan M."/>
            <person name="Ohm R."/>
            <person name="Pangilinan J."/>
            <person name="Park H.-J."/>
            <person name="Ramirez L."/>
            <person name="Alfaro M."/>
            <person name="Sun H."/>
            <person name="Tritt A."/>
            <person name="Yoshinaga Y."/>
            <person name="Zwiers L.-H."/>
            <person name="Turgeon B.G."/>
            <person name="Goodwin S.B."/>
            <person name="Spatafora J.W."/>
            <person name="Crous P.W."/>
            <person name="Grigoriev I.V."/>
        </authorList>
    </citation>
    <scope>NUCLEOTIDE SEQUENCE</scope>
    <source>
        <strain evidence="6 8">CBS 781.70</strain>
    </source>
</reference>
<feature type="transmembrane region" description="Helical" evidence="4">
    <location>
        <begin position="284"/>
        <end position="303"/>
    </location>
</feature>
<dbReference type="Gene3D" id="1.20.1250.20">
    <property type="entry name" value="MFS general substrate transporter like domains"/>
    <property type="match status" value="1"/>
</dbReference>
<feature type="transmembrane region" description="Helical" evidence="4">
    <location>
        <begin position="85"/>
        <end position="112"/>
    </location>
</feature>
<comment type="subcellular location">
    <subcellularLocation>
        <location evidence="1">Membrane</location>
        <topology evidence="1">Multi-pass membrane protein</topology>
    </subcellularLocation>
</comment>
<dbReference type="RefSeq" id="XP_033529851.1">
    <property type="nucleotide sequence ID" value="XM_033680415.1"/>
</dbReference>
<feature type="transmembrane region" description="Helical" evidence="4">
    <location>
        <begin position="459"/>
        <end position="481"/>
    </location>
</feature>